<proteinExistence type="predicted"/>
<keyword evidence="3" id="KW-0675">Receptor</keyword>
<dbReference type="GO" id="GO:0007165">
    <property type="term" value="P:signal transduction"/>
    <property type="evidence" value="ECO:0007669"/>
    <property type="project" value="InterPro"/>
</dbReference>
<feature type="transmembrane region" description="Helical" evidence="1">
    <location>
        <begin position="211"/>
        <end position="234"/>
    </location>
</feature>
<keyword evidence="4" id="KW-1185">Reference proteome</keyword>
<evidence type="ECO:0000256" key="1">
    <source>
        <dbReference type="SAM" id="Phobius"/>
    </source>
</evidence>
<name>A0A7G8BQ57_9BACT</name>
<gene>
    <name evidence="3" type="ORF">H7849_12720</name>
</gene>
<dbReference type="InterPro" id="IPR000157">
    <property type="entry name" value="TIR_dom"/>
</dbReference>
<dbReference type="AlphaFoldDB" id="A0A7G8BQ57"/>
<dbReference type="SUPFAM" id="SSF52200">
    <property type="entry name" value="Toll/Interleukin receptor TIR domain"/>
    <property type="match status" value="1"/>
</dbReference>
<sequence>MAGVFISYRRDDSAGFAGALERELVTRLGRDRVFMDIKDIEGGTEFPTAIDQALKSSDVVIVLIGSRWLDATDAQGIRRLEKPGDFVRREVEFALAGRARVIPLLLDGTLLPAVEKLPIDLQPLRKRQTLELRNSHWDEDIARLLNHIREAMFALNIQETAEKIIGEGFNPNPPSSVQVNSLFYLGLALGVIFVVTGVVTGIESFRHQLPWYFALIFGGAGLLMCAGGALPFALRDRRRRMTKRLLKDGRPILTTFHRVEENTTIEVNGRHPFYVTTLWRNPVSHDLVQFRSPALWADPTAKASDRMITVMIDPDNLHHYVMDLSFLYHADPAIRRL</sequence>
<evidence type="ECO:0000313" key="4">
    <source>
        <dbReference type="Proteomes" id="UP000515312"/>
    </source>
</evidence>
<protein>
    <submittedName>
        <fullName evidence="3">Toll/interleukin-1 receptor domain-containing protein</fullName>
    </submittedName>
</protein>
<evidence type="ECO:0000313" key="3">
    <source>
        <dbReference type="EMBL" id="QNI34677.1"/>
    </source>
</evidence>
<keyword evidence="1" id="KW-1133">Transmembrane helix</keyword>
<dbReference type="Gene3D" id="3.40.50.10140">
    <property type="entry name" value="Toll/interleukin-1 receptor homology (TIR) domain"/>
    <property type="match status" value="1"/>
</dbReference>
<dbReference type="Proteomes" id="UP000515312">
    <property type="component" value="Chromosome"/>
</dbReference>
<evidence type="ECO:0000259" key="2">
    <source>
        <dbReference type="PROSITE" id="PS50104"/>
    </source>
</evidence>
<accession>A0A7G8BQ57</accession>
<organism evidence="3 4">
    <name type="scientific">Alloacidobacterium dinghuense</name>
    <dbReference type="NCBI Taxonomy" id="2763107"/>
    <lineage>
        <taxon>Bacteria</taxon>
        <taxon>Pseudomonadati</taxon>
        <taxon>Acidobacteriota</taxon>
        <taxon>Terriglobia</taxon>
        <taxon>Terriglobales</taxon>
        <taxon>Acidobacteriaceae</taxon>
        <taxon>Alloacidobacterium</taxon>
    </lineage>
</organism>
<dbReference type="KEGG" id="adin:H7849_12720"/>
<dbReference type="InterPro" id="IPR035897">
    <property type="entry name" value="Toll_tir_struct_dom_sf"/>
</dbReference>
<dbReference type="EMBL" id="CP060394">
    <property type="protein sequence ID" value="QNI34677.1"/>
    <property type="molecule type" value="Genomic_DNA"/>
</dbReference>
<keyword evidence="1" id="KW-0472">Membrane</keyword>
<dbReference type="PROSITE" id="PS50104">
    <property type="entry name" value="TIR"/>
    <property type="match status" value="1"/>
</dbReference>
<feature type="domain" description="TIR" evidence="2">
    <location>
        <begin position="1"/>
        <end position="152"/>
    </location>
</feature>
<reference evidence="3 4" key="1">
    <citation type="submission" date="2020-08" db="EMBL/GenBank/DDBJ databases">
        <title>Edaphobacter telluris sp. nov. and Acidobacterium dinghuensis sp. nov., two acidobacteria isolated from forest soil.</title>
        <authorList>
            <person name="Fu J."/>
            <person name="Qiu L."/>
        </authorList>
    </citation>
    <scope>NUCLEOTIDE SEQUENCE [LARGE SCALE GENOMIC DNA]</scope>
    <source>
        <strain evidence="3">4Y35</strain>
    </source>
</reference>
<feature type="transmembrane region" description="Helical" evidence="1">
    <location>
        <begin position="182"/>
        <end position="205"/>
    </location>
</feature>
<dbReference type="Pfam" id="PF13676">
    <property type="entry name" value="TIR_2"/>
    <property type="match status" value="1"/>
</dbReference>
<dbReference type="RefSeq" id="WP_186747011.1">
    <property type="nucleotide sequence ID" value="NZ_CP060394.1"/>
</dbReference>
<keyword evidence="1" id="KW-0812">Transmembrane</keyword>